<evidence type="ECO:0000313" key="2">
    <source>
        <dbReference type="Proteomes" id="UP001412067"/>
    </source>
</evidence>
<dbReference type="EMBL" id="JBBWWR010000013">
    <property type="protein sequence ID" value="KAK8955601.1"/>
    <property type="molecule type" value="Genomic_DNA"/>
</dbReference>
<proteinExistence type="predicted"/>
<sequence length="139" mass="15654">MWTASSLPSLSYKQHQQPLLLPPSTPYAVSCLAPPSISGTAEYHCLGRRTRSKTWVGTIVQCSIGTPNLAPAFCPLTRPSRRLLPEMDDHDCRCSRKLIFLIVDIRLPRFRCFSQSLLCVQMEVAVSHLREGEGFYSCR</sequence>
<reference evidence="1 2" key="1">
    <citation type="journal article" date="2022" name="Nat. Plants">
        <title>Genomes of leafy and leafless Platanthera orchids illuminate the evolution of mycoheterotrophy.</title>
        <authorList>
            <person name="Li M.H."/>
            <person name="Liu K.W."/>
            <person name="Li Z."/>
            <person name="Lu H.C."/>
            <person name="Ye Q.L."/>
            <person name="Zhang D."/>
            <person name="Wang J.Y."/>
            <person name="Li Y.F."/>
            <person name="Zhong Z.M."/>
            <person name="Liu X."/>
            <person name="Yu X."/>
            <person name="Liu D.K."/>
            <person name="Tu X.D."/>
            <person name="Liu B."/>
            <person name="Hao Y."/>
            <person name="Liao X.Y."/>
            <person name="Jiang Y.T."/>
            <person name="Sun W.H."/>
            <person name="Chen J."/>
            <person name="Chen Y.Q."/>
            <person name="Ai Y."/>
            <person name="Zhai J.W."/>
            <person name="Wu S.S."/>
            <person name="Zhou Z."/>
            <person name="Hsiao Y.Y."/>
            <person name="Wu W.L."/>
            <person name="Chen Y.Y."/>
            <person name="Lin Y.F."/>
            <person name="Hsu J.L."/>
            <person name="Li C.Y."/>
            <person name="Wang Z.W."/>
            <person name="Zhao X."/>
            <person name="Zhong W.Y."/>
            <person name="Ma X.K."/>
            <person name="Ma L."/>
            <person name="Huang J."/>
            <person name="Chen G.Z."/>
            <person name="Huang M.Z."/>
            <person name="Huang L."/>
            <person name="Peng D.H."/>
            <person name="Luo Y.B."/>
            <person name="Zou S.Q."/>
            <person name="Chen S.P."/>
            <person name="Lan S."/>
            <person name="Tsai W.C."/>
            <person name="Van de Peer Y."/>
            <person name="Liu Z.J."/>
        </authorList>
    </citation>
    <scope>NUCLEOTIDE SEQUENCE [LARGE SCALE GENOMIC DNA]</scope>
    <source>
        <strain evidence="1">Lor288</strain>
    </source>
</reference>
<accession>A0ABR2M0Q8</accession>
<keyword evidence="2" id="KW-1185">Reference proteome</keyword>
<comment type="caution">
    <text evidence="1">The sequence shown here is derived from an EMBL/GenBank/DDBJ whole genome shotgun (WGS) entry which is preliminary data.</text>
</comment>
<gene>
    <name evidence="1" type="ORF">KSP40_PGU022758</name>
</gene>
<dbReference type="Proteomes" id="UP001412067">
    <property type="component" value="Unassembled WGS sequence"/>
</dbReference>
<protein>
    <submittedName>
        <fullName evidence="1">Uncharacterized protein</fullName>
    </submittedName>
</protein>
<organism evidence="1 2">
    <name type="scientific">Platanthera guangdongensis</name>
    <dbReference type="NCBI Taxonomy" id="2320717"/>
    <lineage>
        <taxon>Eukaryota</taxon>
        <taxon>Viridiplantae</taxon>
        <taxon>Streptophyta</taxon>
        <taxon>Embryophyta</taxon>
        <taxon>Tracheophyta</taxon>
        <taxon>Spermatophyta</taxon>
        <taxon>Magnoliopsida</taxon>
        <taxon>Liliopsida</taxon>
        <taxon>Asparagales</taxon>
        <taxon>Orchidaceae</taxon>
        <taxon>Orchidoideae</taxon>
        <taxon>Orchideae</taxon>
        <taxon>Orchidinae</taxon>
        <taxon>Platanthera</taxon>
    </lineage>
</organism>
<evidence type="ECO:0000313" key="1">
    <source>
        <dbReference type="EMBL" id="KAK8955601.1"/>
    </source>
</evidence>
<name>A0ABR2M0Q8_9ASPA</name>